<dbReference type="OrthoDB" id="9781878at2"/>
<dbReference type="Proteomes" id="UP000184225">
    <property type="component" value="Unassembled WGS sequence"/>
</dbReference>
<dbReference type="Pfam" id="PF22422">
    <property type="entry name" value="MGH1-like_GH"/>
    <property type="match status" value="1"/>
</dbReference>
<dbReference type="GO" id="GO:0004573">
    <property type="term" value="F:Glc3Man9GlcNAc2 oligosaccharide glucosidase activity"/>
    <property type="evidence" value="ECO:0007669"/>
    <property type="project" value="InterPro"/>
</dbReference>
<dbReference type="PANTHER" id="PTHR10412:SF11">
    <property type="entry name" value="MANNOSYL-OLIGOSACCHARIDE GLUCOSIDASE"/>
    <property type="match status" value="1"/>
</dbReference>
<evidence type="ECO:0000256" key="3">
    <source>
        <dbReference type="ARBA" id="ARBA00023295"/>
    </source>
</evidence>
<dbReference type="GO" id="GO:0009311">
    <property type="term" value="P:oligosaccharide metabolic process"/>
    <property type="evidence" value="ECO:0007669"/>
    <property type="project" value="InterPro"/>
</dbReference>
<evidence type="ECO:0000313" key="6">
    <source>
        <dbReference type="Proteomes" id="UP000184225"/>
    </source>
</evidence>
<dbReference type="PANTHER" id="PTHR10412">
    <property type="entry name" value="MANNOSYL-OLIGOSACCHARIDE GLUCOSIDASE"/>
    <property type="match status" value="1"/>
</dbReference>
<comment type="similarity">
    <text evidence="1">Belongs to the glycosyl hydrolase 63 family.</text>
</comment>
<dbReference type="InterPro" id="IPR012341">
    <property type="entry name" value="6hp_glycosidase-like_sf"/>
</dbReference>
<gene>
    <name evidence="5" type="ORF">SAMN04488096_106179</name>
</gene>
<keyword evidence="2" id="KW-0378">Hydrolase</keyword>
<protein>
    <submittedName>
        <fullName evidence="5">Trehalase</fullName>
    </submittedName>
</protein>
<evidence type="ECO:0000256" key="2">
    <source>
        <dbReference type="ARBA" id="ARBA00022801"/>
    </source>
</evidence>
<accession>A0A1M6FJS2</accession>
<reference evidence="5 6" key="1">
    <citation type="submission" date="2016-11" db="EMBL/GenBank/DDBJ databases">
        <authorList>
            <person name="Jaros S."/>
            <person name="Januszkiewicz K."/>
            <person name="Wedrychowicz H."/>
        </authorList>
    </citation>
    <scope>NUCLEOTIDE SEQUENCE [LARGE SCALE GENOMIC DNA]</scope>
    <source>
        <strain evidence="5 6">DSM 21425</strain>
    </source>
</reference>
<feature type="domain" description="Mannosylglycerate hydrolase MGH1-like glycoside hydrolase" evidence="4">
    <location>
        <begin position="29"/>
        <end position="426"/>
    </location>
</feature>
<sequence>MKETLVEKAKTILKNNNQGGFTIPCEGLYPFQWNWDSGFIAVGLAHIDIELAKEELQSLLDAQWENGFIPHIVFHNDSDSYFPGPDFHLSKLHKDASKKYRTTGMTQPPVLGFVLQEMYRIAEDKEATLKFIDTIIDKIYKKHEYLYNNRDPKNEGLVYIWHNWESGTDNSPIWDEVWETMSDIPQYTFERKDTTHIDASQRPSNKEYNYYIHLIEVAKAGNYEESVIAEKSPFLIQDPLFNAMLLASNEALIDLYKQLGREERISQLEEWTLKTKQSLNEKLFDEELGAYMHYDLRNEKRIQKITSSSYAPLFSSAPEEKQLKLILESYNQKFATSNLYACASFDPTHEDFNPKKYWRGPIWVNLNWLIYKGLLKHNQPELANNIKTDTIELIEKFGFYEYFNPHREISTENESNGCGGVNFSWSAALILDILKA</sequence>
<dbReference type="EMBL" id="FQYY01000006">
    <property type="protein sequence ID" value="SHI97872.1"/>
    <property type="molecule type" value="Genomic_DNA"/>
</dbReference>
<keyword evidence="6" id="KW-1185">Reference proteome</keyword>
<keyword evidence="3" id="KW-0326">Glycosidase</keyword>
<dbReference type="InterPro" id="IPR054491">
    <property type="entry name" value="MGH1-like_GH"/>
</dbReference>
<dbReference type="InterPro" id="IPR004888">
    <property type="entry name" value="Glycoside_hydrolase_63"/>
</dbReference>
<dbReference type="Gene3D" id="1.50.10.10">
    <property type="match status" value="1"/>
</dbReference>
<evidence type="ECO:0000259" key="4">
    <source>
        <dbReference type="Pfam" id="PF22422"/>
    </source>
</evidence>
<organism evidence="5 6">
    <name type="scientific">Mesonia phycicola</name>
    <dbReference type="NCBI Taxonomy" id="579105"/>
    <lineage>
        <taxon>Bacteria</taxon>
        <taxon>Pseudomonadati</taxon>
        <taxon>Bacteroidota</taxon>
        <taxon>Flavobacteriia</taxon>
        <taxon>Flavobacteriales</taxon>
        <taxon>Flavobacteriaceae</taxon>
        <taxon>Mesonia</taxon>
    </lineage>
</organism>
<dbReference type="GO" id="GO:0006487">
    <property type="term" value="P:protein N-linked glycosylation"/>
    <property type="evidence" value="ECO:0007669"/>
    <property type="project" value="TreeGrafter"/>
</dbReference>
<proteinExistence type="inferred from homology"/>
<dbReference type="RefSeq" id="WP_073151549.1">
    <property type="nucleotide sequence ID" value="NZ_FQYY01000006.1"/>
</dbReference>
<name>A0A1M6FJS2_9FLAO</name>
<dbReference type="InterPro" id="IPR008928">
    <property type="entry name" value="6-hairpin_glycosidase_sf"/>
</dbReference>
<dbReference type="STRING" id="579105.SAMN04488096_106179"/>
<evidence type="ECO:0000313" key="5">
    <source>
        <dbReference type="EMBL" id="SHI97872.1"/>
    </source>
</evidence>
<evidence type="ECO:0000256" key="1">
    <source>
        <dbReference type="ARBA" id="ARBA00010833"/>
    </source>
</evidence>
<dbReference type="AlphaFoldDB" id="A0A1M6FJS2"/>
<dbReference type="SUPFAM" id="SSF48208">
    <property type="entry name" value="Six-hairpin glycosidases"/>
    <property type="match status" value="1"/>
</dbReference>